<evidence type="ECO:0000256" key="5">
    <source>
        <dbReference type="ARBA" id="ARBA00022737"/>
    </source>
</evidence>
<feature type="repeat" description="Solcar" evidence="10">
    <location>
        <begin position="9"/>
        <end position="94"/>
    </location>
</feature>
<organism evidence="12 13">
    <name type="scientific">Apiospora arundinis</name>
    <dbReference type="NCBI Taxonomy" id="335852"/>
    <lineage>
        <taxon>Eukaryota</taxon>
        <taxon>Fungi</taxon>
        <taxon>Dikarya</taxon>
        <taxon>Ascomycota</taxon>
        <taxon>Pezizomycotina</taxon>
        <taxon>Sordariomycetes</taxon>
        <taxon>Xylariomycetidae</taxon>
        <taxon>Amphisphaeriales</taxon>
        <taxon>Apiosporaceae</taxon>
        <taxon>Apiospora</taxon>
    </lineage>
</organism>
<gene>
    <name evidence="12" type="ORF">PGQ11_005785</name>
</gene>
<evidence type="ECO:0000256" key="9">
    <source>
        <dbReference type="ARBA" id="ARBA00023136"/>
    </source>
</evidence>
<dbReference type="EMBL" id="JAPCWZ010000003">
    <property type="protein sequence ID" value="KAK8875271.1"/>
    <property type="molecule type" value="Genomic_DNA"/>
</dbReference>
<dbReference type="InterPro" id="IPR002067">
    <property type="entry name" value="MCP"/>
</dbReference>
<keyword evidence="8" id="KW-0496">Mitochondrion</keyword>
<dbReference type="InterPro" id="IPR023395">
    <property type="entry name" value="MCP_dom_sf"/>
</dbReference>
<keyword evidence="3 11" id="KW-0813">Transport</keyword>
<evidence type="ECO:0000313" key="13">
    <source>
        <dbReference type="Proteomes" id="UP001390339"/>
    </source>
</evidence>
<proteinExistence type="inferred from homology"/>
<sequence length="304" mass="32704">MVADASNRTSPLISLLAGGTAGGVEAFCTYPFEFAKTRVQLYGHGGVRNPFRVVGNVIKQEGLPALYKGCSTMIVGSIGKDAVRFFAFDSIRKVFEDPETHTLGPAQSIAAGMVTGVVASTIIVTPTERLKTALIDDAKTARRFRSPWHCITTLTQEQGARRALYAGYVTTTLKQIGTTGFRLGSYSILKDWERRSPLFIKNAKDGTHHVDIDGPVMSFANGALAGTITTLATQPFDTVKTKVQQARAVGGTLDAARAIVAEDGVFRGFWRGTVMRLGRTVMAGGILFTANEQAVKVLRLMLGQ</sequence>
<dbReference type="SUPFAM" id="SSF103506">
    <property type="entry name" value="Mitochondrial carrier"/>
    <property type="match status" value="1"/>
</dbReference>
<keyword evidence="7" id="KW-1133">Transmembrane helix</keyword>
<reference evidence="12 13" key="1">
    <citation type="journal article" date="2024" name="IMA Fungus">
        <title>Apiospora arundinis, a panoply of carbohydrate-active enzymes and secondary metabolites.</title>
        <authorList>
            <person name="Sorensen T."/>
            <person name="Petersen C."/>
            <person name="Muurmann A.T."/>
            <person name="Christiansen J.V."/>
            <person name="Brundto M.L."/>
            <person name="Overgaard C.K."/>
            <person name="Boysen A.T."/>
            <person name="Wollenberg R.D."/>
            <person name="Larsen T.O."/>
            <person name="Sorensen J.L."/>
            <person name="Nielsen K.L."/>
            <person name="Sondergaard T.E."/>
        </authorList>
    </citation>
    <scope>NUCLEOTIDE SEQUENCE [LARGE SCALE GENOMIC DNA]</scope>
    <source>
        <strain evidence="12 13">AAU 773</strain>
    </source>
</reference>
<evidence type="ECO:0000313" key="12">
    <source>
        <dbReference type="EMBL" id="KAK8875271.1"/>
    </source>
</evidence>
<comment type="caution">
    <text evidence="12">The sequence shown here is derived from an EMBL/GenBank/DDBJ whole genome shotgun (WGS) entry which is preliminary data.</text>
</comment>
<evidence type="ECO:0000256" key="1">
    <source>
        <dbReference type="ARBA" id="ARBA00004448"/>
    </source>
</evidence>
<keyword evidence="6" id="KW-0999">Mitochondrion inner membrane</keyword>
<keyword evidence="9 10" id="KW-0472">Membrane</keyword>
<evidence type="ECO:0000256" key="2">
    <source>
        <dbReference type="ARBA" id="ARBA00006375"/>
    </source>
</evidence>
<evidence type="ECO:0000256" key="10">
    <source>
        <dbReference type="PROSITE-ProRule" id="PRU00282"/>
    </source>
</evidence>
<evidence type="ECO:0000256" key="6">
    <source>
        <dbReference type="ARBA" id="ARBA00022792"/>
    </source>
</evidence>
<evidence type="ECO:0000256" key="4">
    <source>
        <dbReference type="ARBA" id="ARBA00022692"/>
    </source>
</evidence>
<dbReference type="InterPro" id="IPR049563">
    <property type="entry name" value="TXTP-like"/>
</dbReference>
<dbReference type="Pfam" id="PF00153">
    <property type="entry name" value="Mito_carr"/>
    <property type="match status" value="3"/>
</dbReference>
<evidence type="ECO:0000256" key="7">
    <source>
        <dbReference type="ARBA" id="ARBA00022989"/>
    </source>
</evidence>
<evidence type="ECO:0000256" key="11">
    <source>
        <dbReference type="RuleBase" id="RU000488"/>
    </source>
</evidence>
<evidence type="ECO:0000256" key="8">
    <source>
        <dbReference type="ARBA" id="ARBA00023128"/>
    </source>
</evidence>
<dbReference type="Proteomes" id="UP001390339">
    <property type="component" value="Unassembled WGS sequence"/>
</dbReference>
<comment type="similarity">
    <text evidence="2 11">Belongs to the mitochondrial carrier (TC 2.A.29) family.</text>
</comment>
<dbReference type="PANTHER" id="PTHR45788:SF3">
    <property type="entry name" value="TRICARBOXYLATE TRANSPORT PROTEIN"/>
    <property type="match status" value="1"/>
</dbReference>
<name>A0ABR2JC25_9PEZI</name>
<feature type="repeat" description="Solcar" evidence="10">
    <location>
        <begin position="103"/>
        <end position="192"/>
    </location>
</feature>
<keyword evidence="13" id="KW-1185">Reference proteome</keyword>
<feature type="repeat" description="Solcar" evidence="10">
    <location>
        <begin position="213"/>
        <end position="297"/>
    </location>
</feature>
<dbReference type="PRINTS" id="PR00926">
    <property type="entry name" value="MITOCARRIER"/>
</dbReference>
<dbReference type="PANTHER" id="PTHR45788">
    <property type="entry name" value="SUCCINATE/FUMARATE MITOCHONDRIAL TRANSPORTER-RELATED"/>
    <property type="match status" value="1"/>
</dbReference>
<dbReference type="Gene3D" id="1.50.40.10">
    <property type="entry name" value="Mitochondrial carrier domain"/>
    <property type="match status" value="1"/>
</dbReference>
<accession>A0ABR2JC25</accession>
<evidence type="ECO:0000256" key="3">
    <source>
        <dbReference type="ARBA" id="ARBA00022448"/>
    </source>
</evidence>
<keyword evidence="5" id="KW-0677">Repeat</keyword>
<comment type="subcellular location">
    <subcellularLocation>
        <location evidence="1">Mitochondrion inner membrane</location>
        <topology evidence="1">Multi-pass membrane protein</topology>
    </subcellularLocation>
</comment>
<protein>
    <submittedName>
        <fullName evidence="12">Mitochondrial carrier</fullName>
    </submittedName>
</protein>
<dbReference type="PROSITE" id="PS50920">
    <property type="entry name" value="SOLCAR"/>
    <property type="match status" value="3"/>
</dbReference>
<dbReference type="InterPro" id="IPR018108">
    <property type="entry name" value="MCP_transmembrane"/>
</dbReference>
<keyword evidence="4 10" id="KW-0812">Transmembrane</keyword>